<dbReference type="EMBL" id="CP123751">
    <property type="protein sequence ID" value="WHQ80324.1"/>
    <property type="molecule type" value="Genomic_DNA"/>
</dbReference>
<dbReference type="Proteomes" id="UP001238155">
    <property type="component" value="Chromosome"/>
</dbReference>
<accession>A0AAJ6FPZ2</accession>
<evidence type="ECO:0000313" key="3">
    <source>
        <dbReference type="Proteomes" id="UP001238155"/>
    </source>
</evidence>
<organism evidence="2 3">
    <name type="scientific">Ligilactobacillus animalis</name>
    <dbReference type="NCBI Taxonomy" id="1605"/>
    <lineage>
        <taxon>Bacteria</taxon>
        <taxon>Bacillati</taxon>
        <taxon>Bacillota</taxon>
        <taxon>Bacilli</taxon>
        <taxon>Lactobacillales</taxon>
        <taxon>Lactobacillaceae</taxon>
        <taxon>Ligilactobacillus</taxon>
    </lineage>
</organism>
<reference evidence="2" key="1">
    <citation type="submission" date="2023-04" db="EMBL/GenBank/DDBJ databases">
        <title>Four porcine-derived lactic acid bacteria strains analyses and their evaluation as potential probiotics based on genomics.</title>
        <authorList>
            <person name="Niu D."/>
        </authorList>
    </citation>
    <scope>NUCLEOTIDE SEQUENCE</scope>
    <source>
        <strain evidence="2">ZSB1</strain>
    </source>
</reference>
<name>A0AAJ6FPZ2_9LACO</name>
<dbReference type="Pfam" id="PF05448">
    <property type="entry name" value="AXE1"/>
    <property type="match status" value="1"/>
</dbReference>
<dbReference type="AlphaFoldDB" id="A0AAJ6FPZ2"/>
<gene>
    <name evidence="2" type="ORF">QFF56_00870</name>
</gene>
<proteinExistence type="predicted"/>
<dbReference type="RefSeq" id="WP_179854470.1">
    <property type="nucleotide sequence ID" value="NZ_CABIZJ010000006.1"/>
</dbReference>
<feature type="domain" description="Acetyl xylan esterase" evidence="1">
    <location>
        <begin position="19"/>
        <end position="57"/>
    </location>
</feature>
<dbReference type="InterPro" id="IPR008391">
    <property type="entry name" value="AXE1_dom"/>
</dbReference>
<protein>
    <submittedName>
        <fullName evidence="2">Acetylxylan esterase</fullName>
    </submittedName>
</protein>
<sequence length="63" mass="7219">MTKSARSLNWYNGLSSIPVIAIYNQITTPKEHLILPECGHEDMHVGVNDQVFNWLFKTQITDC</sequence>
<evidence type="ECO:0000313" key="2">
    <source>
        <dbReference type="EMBL" id="WHQ80324.1"/>
    </source>
</evidence>
<dbReference type="GeneID" id="61225727"/>
<evidence type="ECO:0000259" key="1">
    <source>
        <dbReference type="Pfam" id="PF05448"/>
    </source>
</evidence>